<reference evidence="6 7" key="1">
    <citation type="submission" date="2020-12" db="EMBL/GenBank/DDBJ databases">
        <title>Metabolic potential, ecology and presence of endohyphal bacteria is reflected in genomic diversity of Mucoromycotina.</title>
        <authorList>
            <person name="Muszewska A."/>
            <person name="Okrasinska A."/>
            <person name="Steczkiewicz K."/>
            <person name="Drgas O."/>
            <person name="Orlowska M."/>
            <person name="Perlinska-Lenart U."/>
            <person name="Aleksandrzak-Piekarczyk T."/>
            <person name="Szatraj K."/>
            <person name="Zielenkiewicz U."/>
            <person name="Pilsyk S."/>
            <person name="Malc E."/>
            <person name="Mieczkowski P."/>
            <person name="Kruszewska J.S."/>
            <person name="Biernat P."/>
            <person name="Pawlowska J."/>
        </authorList>
    </citation>
    <scope>NUCLEOTIDE SEQUENCE [LARGE SCALE GENOMIC DNA]</scope>
    <source>
        <strain evidence="6 7">CBS 142.35</strain>
    </source>
</reference>
<evidence type="ECO:0000313" key="7">
    <source>
        <dbReference type="Proteomes" id="UP000646827"/>
    </source>
</evidence>
<dbReference type="GO" id="GO:0004497">
    <property type="term" value="F:monooxygenase activity"/>
    <property type="evidence" value="ECO:0007669"/>
    <property type="project" value="UniProtKB-KW"/>
</dbReference>
<evidence type="ECO:0000313" key="6">
    <source>
        <dbReference type="EMBL" id="KAG2217228.1"/>
    </source>
</evidence>
<dbReference type="Gene3D" id="1.10.630.10">
    <property type="entry name" value="Cytochrome P450"/>
    <property type="match status" value="1"/>
</dbReference>
<dbReference type="PROSITE" id="PS00086">
    <property type="entry name" value="CYTOCHROME_P450"/>
    <property type="match status" value="1"/>
</dbReference>
<evidence type="ECO:0000256" key="2">
    <source>
        <dbReference type="ARBA" id="ARBA00023002"/>
    </source>
</evidence>
<dbReference type="SUPFAM" id="SSF48264">
    <property type="entry name" value="Cytochrome P450"/>
    <property type="match status" value="1"/>
</dbReference>
<dbReference type="InterPro" id="IPR036396">
    <property type="entry name" value="Cyt_P450_sf"/>
</dbReference>
<dbReference type="InterPro" id="IPR050364">
    <property type="entry name" value="Cytochrome_P450_fung"/>
</dbReference>
<feature type="binding site" description="axial binding residue" evidence="4">
    <location>
        <position position="459"/>
    </location>
    <ligand>
        <name>heme</name>
        <dbReference type="ChEBI" id="CHEBI:30413"/>
    </ligand>
    <ligandPart>
        <name>Fe</name>
        <dbReference type="ChEBI" id="CHEBI:18248"/>
    </ligandPart>
</feature>
<keyword evidence="1 4" id="KW-0479">Metal-binding</keyword>
<dbReference type="InterPro" id="IPR001128">
    <property type="entry name" value="Cyt_P450"/>
</dbReference>
<dbReference type="EMBL" id="JAEPRB010000315">
    <property type="protein sequence ID" value="KAG2217228.1"/>
    <property type="molecule type" value="Genomic_DNA"/>
</dbReference>
<dbReference type="PRINTS" id="PR00463">
    <property type="entry name" value="EP450I"/>
</dbReference>
<keyword evidence="7" id="KW-1185">Reference proteome</keyword>
<evidence type="ECO:0000256" key="1">
    <source>
        <dbReference type="ARBA" id="ARBA00022723"/>
    </source>
</evidence>
<dbReference type="InterPro" id="IPR002401">
    <property type="entry name" value="Cyt_P450_E_grp-I"/>
</dbReference>
<keyword evidence="4 5" id="KW-0349">Heme</keyword>
<proteinExistence type="inferred from homology"/>
<evidence type="ECO:0000256" key="4">
    <source>
        <dbReference type="PIRSR" id="PIRSR602401-1"/>
    </source>
</evidence>
<dbReference type="OrthoDB" id="1470350at2759"/>
<keyword evidence="5" id="KW-0503">Monooxygenase</keyword>
<keyword evidence="2 5" id="KW-0560">Oxidoreductase</keyword>
<evidence type="ECO:0000256" key="5">
    <source>
        <dbReference type="RuleBase" id="RU000461"/>
    </source>
</evidence>
<evidence type="ECO:0008006" key="8">
    <source>
        <dbReference type="Google" id="ProtNLM"/>
    </source>
</evidence>
<dbReference type="GO" id="GO:0020037">
    <property type="term" value="F:heme binding"/>
    <property type="evidence" value="ECO:0007669"/>
    <property type="project" value="InterPro"/>
</dbReference>
<dbReference type="GO" id="GO:0016705">
    <property type="term" value="F:oxidoreductase activity, acting on paired donors, with incorporation or reduction of molecular oxygen"/>
    <property type="evidence" value="ECO:0007669"/>
    <property type="project" value="InterPro"/>
</dbReference>
<name>A0A8H7RWQ5_9FUNG</name>
<gene>
    <name evidence="6" type="ORF">INT45_012687</name>
</gene>
<dbReference type="Pfam" id="PF00067">
    <property type="entry name" value="p450"/>
    <property type="match status" value="1"/>
</dbReference>
<dbReference type="PANTHER" id="PTHR46300:SF6">
    <property type="entry name" value="CYTOCHROME P450 2C30"/>
    <property type="match status" value="1"/>
</dbReference>
<accession>A0A8H7RWQ5</accession>
<dbReference type="Proteomes" id="UP000646827">
    <property type="component" value="Unassembled WGS sequence"/>
</dbReference>
<dbReference type="PRINTS" id="PR00385">
    <property type="entry name" value="P450"/>
</dbReference>
<comment type="cofactor">
    <cofactor evidence="4">
        <name>heme</name>
        <dbReference type="ChEBI" id="CHEBI:30413"/>
    </cofactor>
</comment>
<protein>
    <recommendedName>
        <fullName evidence="8">Cytochrome P450</fullName>
    </recommendedName>
</protein>
<comment type="similarity">
    <text evidence="5">Belongs to the cytochrome P450 family.</text>
</comment>
<organism evidence="6 7">
    <name type="scientific">Circinella minor</name>
    <dbReference type="NCBI Taxonomy" id="1195481"/>
    <lineage>
        <taxon>Eukaryota</taxon>
        <taxon>Fungi</taxon>
        <taxon>Fungi incertae sedis</taxon>
        <taxon>Mucoromycota</taxon>
        <taxon>Mucoromycotina</taxon>
        <taxon>Mucoromycetes</taxon>
        <taxon>Mucorales</taxon>
        <taxon>Lichtheimiaceae</taxon>
        <taxon>Circinella</taxon>
    </lineage>
</organism>
<sequence length="524" mass="58733">MSQQLTVSGLYNNRLVEHFITLISNTTSLSRDASATAVGITAVATALFAWHRIKSSRENLAFNGIPTPKGARLIIGHILSLGSNLPKTFHKWHKELGPVFRIKLGSKDAIVISNPALTQDLLSTNGKYTSNRPDSFALIGFKHSGNNDGVVAVLNALGPKRLKEENSILCNEADEFVDLVSTGENIDPLAPLMRVSLNFILLTLFSTRTTSIDDPLYKQAIHIITTFMSFTGIVNTAITLIPLLRVLNPFFSNDKKIAAFSMGTCKPFYDSLIEKGLDVDGDNMVKLLNEELNQGKRGNYDNMFLTINDMLVAGTDTTAVTITWAFLQLSTKPEVQKKIQEEIDAFVDKHGRVPYFWERDSVPYMIAVQRECFRLRPTTEFGVPHAVAEDFEWRGTLIPKQTWIFSNMMDAHMDSKKYPNPEKFDPDRFLGQEDTMFSSANRRPENRDHFNFGWGRRVCPGSHLAETQMFSVWVRVLARCNIMPAVDKNGNDVPKTLDTVSPKSGPTVVSPSPFKIRFVPRNKN</sequence>
<dbReference type="PANTHER" id="PTHR46300">
    <property type="entry name" value="P450, PUTATIVE (EUROFUNG)-RELATED-RELATED"/>
    <property type="match status" value="1"/>
</dbReference>
<dbReference type="InterPro" id="IPR017972">
    <property type="entry name" value="Cyt_P450_CS"/>
</dbReference>
<keyword evidence="3 4" id="KW-0408">Iron</keyword>
<dbReference type="AlphaFoldDB" id="A0A8H7RWQ5"/>
<comment type="caution">
    <text evidence="6">The sequence shown here is derived from an EMBL/GenBank/DDBJ whole genome shotgun (WGS) entry which is preliminary data.</text>
</comment>
<evidence type="ECO:0000256" key="3">
    <source>
        <dbReference type="ARBA" id="ARBA00023004"/>
    </source>
</evidence>
<dbReference type="GO" id="GO:0005506">
    <property type="term" value="F:iron ion binding"/>
    <property type="evidence" value="ECO:0007669"/>
    <property type="project" value="InterPro"/>
</dbReference>